<protein>
    <submittedName>
        <fullName evidence="4">Acetyltransferase</fullName>
    </submittedName>
</protein>
<dbReference type="Pfam" id="PF00583">
    <property type="entry name" value="Acetyltransf_1"/>
    <property type="match status" value="2"/>
</dbReference>
<dbReference type="InterPro" id="IPR000182">
    <property type="entry name" value="GNAT_dom"/>
</dbReference>
<dbReference type="Gene3D" id="3.40.630.30">
    <property type="match status" value="2"/>
</dbReference>
<dbReference type="STRING" id="768704.Desmer_0827"/>
<gene>
    <name evidence="4" type="ordered locus">Desmer_0827</name>
</gene>
<dbReference type="AlphaFoldDB" id="J7IRP9"/>
<reference evidence="4 5" key="1">
    <citation type="journal article" date="2012" name="J. Bacteriol.">
        <title>Complete genome sequences of Desulfosporosinus orientis DSM765T, Desulfosporosinus youngiae DSM17734T, Desulfosporosinus meridiei DSM13257T, and Desulfosporosinus acidiphilus DSM22704T.</title>
        <authorList>
            <person name="Pester M."/>
            <person name="Brambilla E."/>
            <person name="Alazard D."/>
            <person name="Rattei T."/>
            <person name="Weinmaier T."/>
            <person name="Han J."/>
            <person name="Lucas S."/>
            <person name="Lapidus A."/>
            <person name="Cheng J.F."/>
            <person name="Goodwin L."/>
            <person name="Pitluck S."/>
            <person name="Peters L."/>
            <person name="Ovchinnikova G."/>
            <person name="Teshima H."/>
            <person name="Detter J.C."/>
            <person name="Han C.S."/>
            <person name="Tapia R."/>
            <person name="Land M.L."/>
            <person name="Hauser L."/>
            <person name="Kyrpides N.C."/>
            <person name="Ivanova N.N."/>
            <person name="Pagani I."/>
            <person name="Huntmann M."/>
            <person name="Wei C.L."/>
            <person name="Davenport K.W."/>
            <person name="Daligault H."/>
            <person name="Chain P.S."/>
            <person name="Chen A."/>
            <person name="Mavromatis K."/>
            <person name="Markowitz V."/>
            <person name="Szeto E."/>
            <person name="Mikhailova N."/>
            <person name="Pati A."/>
            <person name="Wagner M."/>
            <person name="Woyke T."/>
            <person name="Ollivier B."/>
            <person name="Klenk H.P."/>
            <person name="Spring S."/>
            <person name="Loy A."/>
        </authorList>
    </citation>
    <scope>NUCLEOTIDE SEQUENCE [LARGE SCALE GENOMIC DNA]</scope>
    <source>
        <strain evidence="5">ATCC BAA-275 / DSM 13257 / NCIMB 13706 / S10</strain>
    </source>
</reference>
<keyword evidence="1 4" id="KW-0808">Transferase</keyword>
<evidence type="ECO:0000259" key="3">
    <source>
        <dbReference type="PROSITE" id="PS51186"/>
    </source>
</evidence>
<dbReference type="GO" id="GO:0016747">
    <property type="term" value="F:acyltransferase activity, transferring groups other than amino-acyl groups"/>
    <property type="evidence" value="ECO:0007669"/>
    <property type="project" value="InterPro"/>
</dbReference>
<keyword evidence="2" id="KW-0012">Acyltransferase</keyword>
<keyword evidence="5" id="KW-1185">Reference proteome</keyword>
<dbReference type="InterPro" id="IPR016181">
    <property type="entry name" value="Acyl_CoA_acyltransferase"/>
</dbReference>
<evidence type="ECO:0000313" key="4">
    <source>
        <dbReference type="EMBL" id="AFQ42859.1"/>
    </source>
</evidence>
<dbReference type="SUPFAM" id="SSF55729">
    <property type="entry name" value="Acyl-CoA N-acyltransferases (Nat)"/>
    <property type="match status" value="2"/>
</dbReference>
<feature type="domain" description="N-acetyltransferase" evidence="3">
    <location>
        <begin position="165"/>
        <end position="304"/>
    </location>
</feature>
<name>J7IRP9_DESMD</name>
<dbReference type="CDD" id="cd04301">
    <property type="entry name" value="NAT_SF"/>
    <property type="match status" value="2"/>
</dbReference>
<evidence type="ECO:0000313" key="5">
    <source>
        <dbReference type="Proteomes" id="UP000005262"/>
    </source>
</evidence>
<dbReference type="InterPro" id="IPR050680">
    <property type="entry name" value="YpeA/RimI_acetyltransf"/>
</dbReference>
<dbReference type="eggNOG" id="COG0456">
    <property type="taxonomic scope" value="Bacteria"/>
</dbReference>
<dbReference type="Proteomes" id="UP000005262">
    <property type="component" value="Chromosome"/>
</dbReference>
<proteinExistence type="predicted"/>
<feature type="domain" description="N-acetyltransferase" evidence="3">
    <location>
        <begin position="15"/>
        <end position="155"/>
    </location>
</feature>
<dbReference type="EMBL" id="CP003629">
    <property type="protein sequence ID" value="AFQ42859.1"/>
    <property type="molecule type" value="Genomic_DNA"/>
</dbReference>
<dbReference type="eggNOG" id="COG0454">
    <property type="taxonomic scope" value="Bacteria"/>
</dbReference>
<evidence type="ECO:0000256" key="1">
    <source>
        <dbReference type="ARBA" id="ARBA00022679"/>
    </source>
</evidence>
<dbReference type="PANTHER" id="PTHR43420">
    <property type="entry name" value="ACETYLTRANSFERASE"/>
    <property type="match status" value="1"/>
</dbReference>
<evidence type="ECO:0000256" key="2">
    <source>
        <dbReference type="ARBA" id="ARBA00023315"/>
    </source>
</evidence>
<dbReference type="PROSITE" id="PS51186">
    <property type="entry name" value="GNAT"/>
    <property type="match status" value="2"/>
</dbReference>
<dbReference type="HOGENOM" id="CLU_070012_1_0_9"/>
<dbReference type="PANTHER" id="PTHR43420:SF12">
    <property type="entry name" value="N-ACETYLTRANSFERASE DOMAIN-CONTAINING PROTEIN"/>
    <property type="match status" value="1"/>
</dbReference>
<reference evidence="5" key="2">
    <citation type="submission" date="2012-08" db="EMBL/GenBank/DDBJ databases">
        <title>Finished genome of Desulfosporosinus meridiei DSM 13257.</title>
        <authorList>
            <person name="Huntemann M."/>
            <person name="Wei C.-L."/>
            <person name="Han J."/>
            <person name="Detter J.C."/>
            <person name="Han C."/>
            <person name="Davenport K."/>
            <person name="Daligault H."/>
            <person name="Erkkila T."/>
            <person name="Gu W."/>
            <person name="Munk A.C.C."/>
            <person name="Teshima H."/>
            <person name="Xu Y."/>
            <person name="Chain P."/>
            <person name="Tapia R."/>
            <person name="Chen A."/>
            <person name="Krypides N."/>
            <person name="Mavromatis K."/>
            <person name="Markowitz V."/>
            <person name="Szeto E."/>
            <person name="Ivanova N."/>
            <person name="Mikhailova N."/>
            <person name="Ovchinnikova G."/>
            <person name="Pagani I."/>
            <person name="Pati A."/>
            <person name="Goodwin L."/>
            <person name="Peters L."/>
            <person name="Pitluck S."/>
            <person name="Woyke T."/>
            <person name="Pester M."/>
            <person name="Spring S."/>
            <person name="Ollivier B."/>
            <person name="Rattei T."/>
            <person name="Klenk H.-P."/>
            <person name="Wagner M."/>
            <person name="Loy A."/>
        </authorList>
    </citation>
    <scope>NUCLEOTIDE SEQUENCE [LARGE SCALE GENOMIC DNA]</scope>
    <source>
        <strain evidence="5">ATCC BAA-275 / DSM 13257 / NCIMB 13706 / S10</strain>
    </source>
</reference>
<accession>J7IRP9</accession>
<sequence length="312" mass="35774">MWGVFVQKCQLETTMSIKSCSSLSKRAIEDVLNLESVCMDHDNLQGSFFLDPSLNFNHRIKSFFLLYDKSNLISMLSMFIPTEHEAEITAYTLPKFRGKGFFKSLLAKALKELGEFNIPEILFVFESSSVAGKRVVDSFEAGYDHTEYYMSLDNVSYTSLNEYHLRLLKVEKKDLEKAIITNMKVFSDSYEESENLIINRFKLKHREQFLAILGEVIIGIVSVNLEGEGASIFGLGIEPEYRCKGYGKELLHLIIDNLLQRGRSEINIEVNSENAEALKLYKSTGFYTEVAYEYYRLKLIKEVIEKLSSQSS</sequence>
<organism evidence="4 5">
    <name type="scientific">Desulfosporosinus meridiei (strain ATCC BAA-275 / DSM 13257 / KCTC 12902 / NCIMB 13706 / S10)</name>
    <dbReference type="NCBI Taxonomy" id="768704"/>
    <lineage>
        <taxon>Bacteria</taxon>
        <taxon>Bacillati</taxon>
        <taxon>Bacillota</taxon>
        <taxon>Clostridia</taxon>
        <taxon>Eubacteriales</taxon>
        <taxon>Desulfitobacteriaceae</taxon>
        <taxon>Desulfosporosinus</taxon>
    </lineage>
</organism>
<dbReference type="KEGG" id="dmi:Desmer_0827"/>